<name>A0A7N0RFI0_KALFE</name>
<evidence type="ECO:0000256" key="1">
    <source>
        <dbReference type="SAM" id="MobiDB-lite"/>
    </source>
</evidence>
<keyword evidence="3" id="KW-1185">Reference proteome</keyword>
<organism evidence="2 3">
    <name type="scientific">Kalanchoe fedtschenkoi</name>
    <name type="common">Lavender scallops</name>
    <name type="synonym">South American air plant</name>
    <dbReference type="NCBI Taxonomy" id="63787"/>
    <lineage>
        <taxon>Eukaryota</taxon>
        <taxon>Viridiplantae</taxon>
        <taxon>Streptophyta</taxon>
        <taxon>Embryophyta</taxon>
        <taxon>Tracheophyta</taxon>
        <taxon>Spermatophyta</taxon>
        <taxon>Magnoliopsida</taxon>
        <taxon>eudicotyledons</taxon>
        <taxon>Gunneridae</taxon>
        <taxon>Pentapetalae</taxon>
        <taxon>Saxifragales</taxon>
        <taxon>Crassulaceae</taxon>
        <taxon>Kalanchoe</taxon>
    </lineage>
</organism>
<feature type="region of interest" description="Disordered" evidence="1">
    <location>
        <begin position="120"/>
        <end position="140"/>
    </location>
</feature>
<protein>
    <submittedName>
        <fullName evidence="2">Uncharacterized protein</fullName>
    </submittedName>
</protein>
<feature type="region of interest" description="Disordered" evidence="1">
    <location>
        <begin position="166"/>
        <end position="188"/>
    </location>
</feature>
<dbReference type="EnsemblPlants" id="Kaladp0010s0229.1.v1.1">
    <property type="protein sequence ID" value="Kaladp0010s0229.1.v1.1"/>
    <property type="gene ID" value="Kaladp0010s0229.v1.1"/>
</dbReference>
<evidence type="ECO:0000313" key="3">
    <source>
        <dbReference type="Proteomes" id="UP000594263"/>
    </source>
</evidence>
<dbReference type="Gramene" id="Kaladp0010s0229.1.v1.1">
    <property type="protein sequence ID" value="Kaladp0010s0229.1.v1.1"/>
    <property type="gene ID" value="Kaladp0010s0229.v1.1"/>
</dbReference>
<proteinExistence type="predicted"/>
<evidence type="ECO:0000313" key="2">
    <source>
        <dbReference type="EnsemblPlants" id="Kaladp0010s0229.1.v1.1"/>
    </source>
</evidence>
<accession>A0A7N0RFI0</accession>
<dbReference type="Proteomes" id="UP000594263">
    <property type="component" value="Unplaced"/>
</dbReference>
<reference evidence="2" key="1">
    <citation type="submission" date="2021-01" db="UniProtKB">
        <authorList>
            <consortium name="EnsemblPlants"/>
        </authorList>
    </citation>
    <scope>IDENTIFICATION</scope>
</reference>
<sequence>MGQPCEWGGGGEGFDEVHQASSPPLVEFSNWSHDDFVHVFDNFAWKLAAVMQVSEEKLFLVRVLGSMQDRIVGTAWIRVRHYWQDDKWIVIGKGPSISNVNPHFIRRIMISELLAQQRNTSAQDARRSAHQKSHNGPTKVVNRNLLSSTLDQNQTGALRGLWKISRTGERSSPGTEACTGIEIRSRGH</sequence>
<dbReference type="AlphaFoldDB" id="A0A7N0RFI0"/>